<accession>A0A7D5E734</accession>
<reference evidence="1 2" key="1">
    <citation type="submission" date="2020-06" db="EMBL/GenBank/DDBJ databases">
        <title>Methanolobus halotolerans sp. nov., isolated from a saline lake Tus in Siberia.</title>
        <authorList>
            <person name="Shen Y."/>
            <person name="Chen S.-C."/>
            <person name="Lai M.-C."/>
            <person name="Huang H.-H."/>
            <person name="Chiu H.-H."/>
            <person name="Tang S.-L."/>
            <person name="Rogozin D.Y."/>
            <person name="Degermendzhy A.G."/>
        </authorList>
    </citation>
    <scope>NUCLEOTIDE SEQUENCE [LARGE SCALE GENOMIC DNA]</scope>
    <source>
        <strain evidence="1 2">DSM 21339</strain>
    </source>
</reference>
<dbReference type="GeneID" id="55820808"/>
<protein>
    <submittedName>
        <fullName evidence="1">Uncharacterized protein</fullName>
    </submittedName>
</protein>
<dbReference type="KEGG" id="mzi:HWN40_03995"/>
<dbReference type="Proteomes" id="UP000509594">
    <property type="component" value="Chromosome"/>
</dbReference>
<sequence length="194" mass="22161">MENEEKVELISIKEIDILRNEISPAKELIYRDYSIKMPVLISWAKVEPELVLKNNKLEDKGYSSYKVLEDENAFVVNKTSKVVNVTVALYKNTEATYSKMVSFEDPTFTNDSISMNISLTNYLPNDVEIETLIIPISDGYTLTEKDFVKTQFFANYRGGIQGYTIEDETLILTYVRLEKNSSGTIALRLTKKDG</sequence>
<dbReference type="OrthoDB" id="383553at2157"/>
<dbReference type="AlphaFoldDB" id="A0A7D5E734"/>
<organism evidence="1 2">
    <name type="scientific">Methanolobus zinderi</name>
    <dbReference type="NCBI Taxonomy" id="536044"/>
    <lineage>
        <taxon>Archaea</taxon>
        <taxon>Methanobacteriati</taxon>
        <taxon>Methanobacteriota</taxon>
        <taxon>Stenosarchaea group</taxon>
        <taxon>Methanomicrobia</taxon>
        <taxon>Methanosarcinales</taxon>
        <taxon>Methanosarcinaceae</taxon>
        <taxon>Methanolobus</taxon>
    </lineage>
</organism>
<evidence type="ECO:0000313" key="2">
    <source>
        <dbReference type="Proteomes" id="UP000509594"/>
    </source>
</evidence>
<name>A0A7D5E734_9EURY</name>
<dbReference type="RefSeq" id="WP_176964542.1">
    <property type="nucleotide sequence ID" value="NZ_CP058215.1"/>
</dbReference>
<proteinExistence type="predicted"/>
<dbReference type="EMBL" id="CP058215">
    <property type="protein sequence ID" value="QLC49479.1"/>
    <property type="molecule type" value="Genomic_DNA"/>
</dbReference>
<keyword evidence="2" id="KW-1185">Reference proteome</keyword>
<evidence type="ECO:0000313" key="1">
    <source>
        <dbReference type="EMBL" id="QLC49479.1"/>
    </source>
</evidence>
<gene>
    <name evidence="1" type="ORF">HWN40_03995</name>
</gene>